<keyword evidence="3" id="KW-0175">Coiled coil</keyword>
<organism evidence="4 5">
    <name type="scientific">Oryzias melastigma</name>
    <name type="common">Marine medaka</name>
    <dbReference type="NCBI Taxonomy" id="30732"/>
    <lineage>
        <taxon>Eukaryota</taxon>
        <taxon>Metazoa</taxon>
        <taxon>Chordata</taxon>
        <taxon>Craniata</taxon>
        <taxon>Vertebrata</taxon>
        <taxon>Euteleostomi</taxon>
        <taxon>Actinopterygii</taxon>
        <taxon>Neopterygii</taxon>
        <taxon>Teleostei</taxon>
        <taxon>Neoteleostei</taxon>
        <taxon>Acanthomorphata</taxon>
        <taxon>Ovalentaria</taxon>
        <taxon>Atherinomorphae</taxon>
        <taxon>Beloniformes</taxon>
        <taxon>Adrianichthyidae</taxon>
        <taxon>Oryziinae</taxon>
        <taxon>Oryzias</taxon>
    </lineage>
</organism>
<dbReference type="GO" id="GO:0016020">
    <property type="term" value="C:membrane"/>
    <property type="evidence" value="ECO:0007669"/>
    <property type="project" value="TreeGrafter"/>
</dbReference>
<dbReference type="GO" id="GO:0042060">
    <property type="term" value="P:wound healing"/>
    <property type="evidence" value="ECO:0007669"/>
    <property type="project" value="TreeGrafter"/>
</dbReference>
<evidence type="ECO:0000256" key="1">
    <source>
        <dbReference type="ARBA" id="ARBA00022553"/>
    </source>
</evidence>
<keyword evidence="2" id="KW-0677">Repeat</keyword>
<dbReference type="InterPro" id="IPR035915">
    <property type="entry name" value="Plakin_repeat_sf"/>
</dbReference>
<sequence>MKINQLNTSKPLTCQEEATIISQKEALQKEKEDLLKQLKALESQRSSINITFQQQSRLLSERNQLAHQKSLKTSSELQRLEKQILNEKDKIHQKETLIAELLSSIKKEEHSETQTRETNLSTKITILDPETGKDMSPYDAYLLGLIERDQYLKLAELECDWEEITSHGPDGDTSILLDRKSGKQYSIMEALKDGRLTEADLKRYKEERCPFLSLPSS</sequence>
<dbReference type="GO" id="GO:0005198">
    <property type="term" value="F:structural molecule activity"/>
    <property type="evidence" value="ECO:0007669"/>
    <property type="project" value="TreeGrafter"/>
</dbReference>
<reference evidence="4" key="1">
    <citation type="journal article" name="BMC Genomics">
        <title>Long-read sequencing and de novo genome assembly of marine medaka (Oryzias melastigma).</title>
        <authorList>
            <person name="Liang P."/>
            <person name="Saqib H.S.A."/>
            <person name="Ni X."/>
            <person name="Shen Y."/>
        </authorList>
    </citation>
    <scope>NUCLEOTIDE SEQUENCE</scope>
    <source>
        <strain evidence="4">Bigg-433</strain>
    </source>
</reference>
<gene>
    <name evidence="4" type="ORF">FQA47_012970</name>
</gene>
<comment type="caution">
    <text evidence="4">The sequence shown here is derived from an EMBL/GenBank/DDBJ whole genome shotgun (WGS) entry which is preliminary data.</text>
</comment>
<evidence type="ECO:0000313" key="5">
    <source>
        <dbReference type="Proteomes" id="UP000646548"/>
    </source>
</evidence>
<proteinExistence type="predicted"/>
<accession>A0A834BY27</accession>
<dbReference type="GO" id="GO:0005737">
    <property type="term" value="C:cytoplasm"/>
    <property type="evidence" value="ECO:0007669"/>
    <property type="project" value="TreeGrafter"/>
</dbReference>
<keyword evidence="1" id="KW-0597">Phosphoprotein</keyword>
<dbReference type="GO" id="GO:0005882">
    <property type="term" value="C:intermediate filament"/>
    <property type="evidence" value="ECO:0007669"/>
    <property type="project" value="TreeGrafter"/>
</dbReference>
<dbReference type="AlphaFoldDB" id="A0A834BY27"/>
<dbReference type="InterPro" id="IPR043197">
    <property type="entry name" value="Plakin"/>
</dbReference>
<dbReference type="SMART" id="SM00250">
    <property type="entry name" value="PLEC"/>
    <property type="match status" value="2"/>
</dbReference>
<feature type="coiled-coil region" evidence="3">
    <location>
        <begin position="17"/>
        <end position="51"/>
    </location>
</feature>
<dbReference type="GO" id="GO:0045104">
    <property type="term" value="P:intermediate filament cytoskeleton organization"/>
    <property type="evidence" value="ECO:0007669"/>
    <property type="project" value="InterPro"/>
</dbReference>
<dbReference type="Proteomes" id="UP000646548">
    <property type="component" value="Unassembled WGS sequence"/>
</dbReference>
<dbReference type="PANTHER" id="PTHR23169:SF7">
    <property type="entry name" value="ENVOPLAKIN"/>
    <property type="match status" value="1"/>
</dbReference>
<dbReference type="SUPFAM" id="SSF75399">
    <property type="entry name" value="Plakin repeat"/>
    <property type="match status" value="1"/>
</dbReference>
<evidence type="ECO:0000313" key="4">
    <source>
        <dbReference type="EMBL" id="KAF6718368.1"/>
    </source>
</evidence>
<dbReference type="InterPro" id="IPR001101">
    <property type="entry name" value="Plectin_repeat"/>
</dbReference>
<evidence type="ECO:0000256" key="2">
    <source>
        <dbReference type="ARBA" id="ARBA00022737"/>
    </source>
</evidence>
<dbReference type="GO" id="GO:0045296">
    <property type="term" value="F:cadherin binding"/>
    <property type="evidence" value="ECO:0007669"/>
    <property type="project" value="TreeGrafter"/>
</dbReference>
<dbReference type="PANTHER" id="PTHR23169">
    <property type="entry name" value="ENVOPLAKIN"/>
    <property type="match status" value="1"/>
</dbReference>
<dbReference type="Gene3D" id="3.30.160.780">
    <property type="match status" value="1"/>
</dbReference>
<evidence type="ECO:0000256" key="3">
    <source>
        <dbReference type="SAM" id="Coils"/>
    </source>
</evidence>
<name>A0A834BY27_ORYME</name>
<dbReference type="EMBL" id="WKFB01000741">
    <property type="protein sequence ID" value="KAF6718368.1"/>
    <property type="molecule type" value="Genomic_DNA"/>
</dbReference>
<dbReference type="Pfam" id="PF00681">
    <property type="entry name" value="Plectin"/>
    <property type="match status" value="1"/>
</dbReference>
<protein>
    <submittedName>
        <fullName evidence="4">Envoplakin</fullName>
    </submittedName>
</protein>